<comment type="caution">
    <text evidence="1">The sequence shown here is derived from an EMBL/GenBank/DDBJ whole genome shotgun (WGS) entry which is preliminary data.</text>
</comment>
<dbReference type="RefSeq" id="WP_344787880.1">
    <property type="nucleotide sequence ID" value="NZ_BAABCA010000003.1"/>
</dbReference>
<keyword evidence="2" id="KW-1185">Reference proteome</keyword>
<gene>
    <name evidence="1" type="ORF">GCM10022291_18300</name>
</gene>
<organism evidence="1 2">
    <name type="scientific">Postechiella marina</name>
    <dbReference type="NCBI Taxonomy" id="943941"/>
    <lineage>
        <taxon>Bacteria</taxon>
        <taxon>Pseudomonadati</taxon>
        <taxon>Bacteroidota</taxon>
        <taxon>Flavobacteriia</taxon>
        <taxon>Flavobacteriales</taxon>
        <taxon>Flavobacteriaceae</taxon>
        <taxon>Postechiella</taxon>
    </lineage>
</organism>
<accession>A0ABP8C9A6</accession>
<dbReference type="Proteomes" id="UP001501496">
    <property type="component" value="Unassembled WGS sequence"/>
</dbReference>
<evidence type="ECO:0000313" key="1">
    <source>
        <dbReference type="EMBL" id="GAA4235698.1"/>
    </source>
</evidence>
<name>A0ABP8C9A6_9FLAO</name>
<protein>
    <submittedName>
        <fullName evidence="1">Uncharacterized protein</fullName>
    </submittedName>
</protein>
<evidence type="ECO:0000313" key="2">
    <source>
        <dbReference type="Proteomes" id="UP001501496"/>
    </source>
</evidence>
<reference evidence="2" key="1">
    <citation type="journal article" date="2019" name="Int. J. Syst. Evol. Microbiol.">
        <title>The Global Catalogue of Microorganisms (GCM) 10K type strain sequencing project: providing services to taxonomists for standard genome sequencing and annotation.</title>
        <authorList>
            <consortium name="The Broad Institute Genomics Platform"/>
            <consortium name="The Broad Institute Genome Sequencing Center for Infectious Disease"/>
            <person name="Wu L."/>
            <person name="Ma J."/>
        </authorList>
    </citation>
    <scope>NUCLEOTIDE SEQUENCE [LARGE SCALE GENOMIC DNA]</scope>
    <source>
        <strain evidence="2">JCM 17630</strain>
    </source>
</reference>
<sequence>MYQNIFALDQISFKDRKNTKEVPSEYTLNNYSYYEPKLEKDFYLKVFLKKALFDIDILELEDFLTFQNDNSINPERFIKTLKLKVLPSIKTIIKNAYSSLAGGMEYYKEIKLEDGFIETEGTIKNSEFEYYMFYHWTHIGKLTEEFEERHSITLNFIEKLSSTNTNSTPLNWCGKPSHLAFLVRSLIDEGYISPPTGKDKEINLTELSRQIISAFNLESKTTPNTLRVYLNSESEKHINLKKNFDNQGFNLPDSGLLG</sequence>
<dbReference type="EMBL" id="BAABCA010000003">
    <property type="protein sequence ID" value="GAA4235698.1"/>
    <property type="molecule type" value="Genomic_DNA"/>
</dbReference>
<proteinExistence type="predicted"/>